<gene>
    <name evidence="1" type="ORF">TNCV_1168191</name>
</gene>
<dbReference type="Proteomes" id="UP000887159">
    <property type="component" value="Unassembled WGS sequence"/>
</dbReference>
<evidence type="ECO:0000313" key="2">
    <source>
        <dbReference type="Proteomes" id="UP000887159"/>
    </source>
</evidence>
<accession>A0A8X6SX83</accession>
<organism evidence="1 2">
    <name type="scientific">Trichonephila clavipes</name>
    <name type="common">Golden silk orbweaver</name>
    <name type="synonym">Nephila clavipes</name>
    <dbReference type="NCBI Taxonomy" id="2585209"/>
    <lineage>
        <taxon>Eukaryota</taxon>
        <taxon>Metazoa</taxon>
        <taxon>Ecdysozoa</taxon>
        <taxon>Arthropoda</taxon>
        <taxon>Chelicerata</taxon>
        <taxon>Arachnida</taxon>
        <taxon>Araneae</taxon>
        <taxon>Araneomorphae</taxon>
        <taxon>Entelegynae</taxon>
        <taxon>Araneoidea</taxon>
        <taxon>Nephilidae</taxon>
        <taxon>Trichonephila</taxon>
    </lineage>
</organism>
<name>A0A8X6SX83_TRICX</name>
<evidence type="ECO:0000313" key="1">
    <source>
        <dbReference type="EMBL" id="GFY21674.1"/>
    </source>
</evidence>
<protein>
    <submittedName>
        <fullName evidence="1">Uncharacterized protein</fullName>
    </submittedName>
</protein>
<keyword evidence="2" id="KW-1185">Reference proteome</keyword>
<sequence>MSAEGETKLQSLPCGYRQGLTVAVIMNPSPGTIEDPLCRGAEGTWETLSSCKHHSDPFEMSPAILNRERQYCGCAYNLIYLLVWLTAERYEKILETNA</sequence>
<reference evidence="1" key="1">
    <citation type="submission" date="2020-08" db="EMBL/GenBank/DDBJ databases">
        <title>Multicomponent nature underlies the extraordinary mechanical properties of spider dragline silk.</title>
        <authorList>
            <person name="Kono N."/>
            <person name="Nakamura H."/>
            <person name="Mori M."/>
            <person name="Yoshida Y."/>
            <person name="Ohtoshi R."/>
            <person name="Malay A.D."/>
            <person name="Moran D.A.P."/>
            <person name="Tomita M."/>
            <person name="Numata K."/>
            <person name="Arakawa K."/>
        </authorList>
    </citation>
    <scope>NUCLEOTIDE SEQUENCE</scope>
</reference>
<dbReference type="AlphaFoldDB" id="A0A8X6SX83"/>
<proteinExistence type="predicted"/>
<comment type="caution">
    <text evidence="1">The sequence shown here is derived from an EMBL/GenBank/DDBJ whole genome shotgun (WGS) entry which is preliminary data.</text>
</comment>
<dbReference type="EMBL" id="BMAU01021358">
    <property type="protein sequence ID" value="GFY21674.1"/>
    <property type="molecule type" value="Genomic_DNA"/>
</dbReference>